<protein>
    <submittedName>
        <fullName evidence="4">Reverse transcriptase domain-containing protein</fullName>
    </submittedName>
</protein>
<dbReference type="Pfam" id="PF00078">
    <property type="entry name" value="RVT_1"/>
    <property type="match status" value="1"/>
</dbReference>
<keyword evidence="1" id="KW-0732">Signal</keyword>
<feature type="chain" id="PRO_5024446697" evidence="1">
    <location>
        <begin position="19"/>
        <end position="635"/>
    </location>
</feature>
<name>A0A5S6QVG5_TRIMR</name>
<dbReference type="PANTHER" id="PTHR21301:SF10">
    <property type="entry name" value="REVERSE TRANSCRIPTASE DOMAIN-CONTAINING PROTEIN"/>
    <property type="match status" value="1"/>
</dbReference>
<sequence>MYIAKLFILAFHIVLTFGLKGEIVKLTDAERQEIISSLNTFRANIKGGNMECLTEWDNGLEEKAASNAAKCTDSIVDEASGAAVVYLNGSSTRMADYMQELGEMKKRYEYGKNICNSTDGTDTVCNNYKQFVWWRGGKIGCSKAICRALPAAVSSLLTCHFQWKASTGQPYSTGDVCSFCQGGYDCVSNLCCVRTDPSKGSSCGATPKSLVPLYRMVHKVRKDTVLTTSNSRKAQLLSSNYEDMGTFGYISDSENTGCSQLKPLVEMKAAAKIDYVYAVGEEAITLCSYHKAVLKPLTGLRQSFVKNNKHFCDEIKTLRIARNEIFVSYDVKDLFTNIPIPTTLGVLEDLLSKDATLAQRTRLNPFHLVKLVSFCMKEGNYFRFQDRFYAQNNGAPMGSSLSPILAEVFMEHFEQKAFANLGDSETPTFFKRYADDIFAIVKVGTAERFLEHLNSLFPDNIVLTFEKETNNMLPFLDALVIRRGTTIVTKVYRKATSSDRYLNFASHHHISIKTGIISTMVARAVSMCDLRYLISELSYIKRTFLANGYPRALITSVMKRRLQNPRRLTVNEEVPKPLIVLPYYHNIGEQIKRLGKTLNFRVYFKSSPYLRALLRTDKTKVPFDSIPGFVTVTLA</sequence>
<dbReference type="CDD" id="cd05380">
    <property type="entry name" value="CAP_euk"/>
    <property type="match status" value="1"/>
</dbReference>
<dbReference type="InterPro" id="IPR035940">
    <property type="entry name" value="CAP_sf"/>
</dbReference>
<dbReference type="Proteomes" id="UP000046395">
    <property type="component" value="Unassembled WGS sequence"/>
</dbReference>
<evidence type="ECO:0000256" key="1">
    <source>
        <dbReference type="SAM" id="SignalP"/>
    </source>
</evidence>
<feature type="signal peptide" evidence="1">
    <location>
        <begin position="1"/>
        <end position="18"/>
    </location>
</feature>
<evidence type="ECO:0000313" key="4">
    <source>
        <dbReference type="WBParaSite" id="TMUE_3000011103.1"/>
    </source>
</evidence>
<dbReference type="Gene3D" id="3.40.33.10">
    <property type="entry name" value="CAP"/>
    <property type="match status" value="1"/>
</dbReference>
<proteinExistence type="predicted"/>
<keyword evidence="3" id="KW-1185">Reference proteome</keyword>
<dbReference type="AlphaFoldDB" id="A0A5S6QVG5"/>
<dbReference type="PANTHER" id="PTHR21301">
    <property type="entry name" value="REVERSE TRANSCRIPTASE"/>
    <property type="match status" value="1"/>
</dbReference>
<feature type="domain" description="Reverse transcriptase" evidence="2">
    <location>
        <begin position="230"/>
        <end position="487"/>
    </location>
</feature>
<dbReference type="Pfam" id="PF26215">
    <property type="entry name" value="HTH_animal"/>
    <property type="match status" value="1"/>
</dbReference>
<reference evidence="4" key="1">
    <citation type="submission" date="2019-12" db="UniProtKB">
        <authorList>
            <consortium name="WormBaseParasite"/>
        </authorList>
    </citation>
    <scope>IDENTIFICATION</scope>
</reference>
<dbReference type="InterPro" id="IPR058912">
    <property type="entry name" value="HTH_animal"/>
</dbReference>
<organism evidence="3 4">
    <name type="scientific">Trichuris muris</name>
    <name type="common">Mouse whipworm</name>
    <dbReference type="NCBI Taxonomy" id="70415"/>
    <lineage>
        <taxon>Eukaryota</taxon>
        <taxon>Metazoa</taxon>
        <taxon>Ecdysozoa</taxon>
        <taxon>Nematoda</taxon>
        <taxon>Enoplea</taxon>
        <taxon>Dorylaimia</taxon>
        <taxon>Trichinellida</taxon>
        <taxon>Trichuridae</taxon>
        <taxon>Trichuris</taxon>
    </lineage>
</organism>
<dbReference type="InterPro" id="IPR014044">
    <property type="entry name" value="CAP_dom"/>
</dbReference>
<evidence type="ECO:0000313" key="3">
    <source>
        <dbReference type="Proteomes" id="UP000046395"/>
    </source>
</evidence>
<accession>A0A5S6QVG5</accession>
<dbReference type="SUPFAM" id="SSF55797">
    <property type="entry name" value="PR-1-like"/>
    <property type="match status" value="1"/>
</dbReference>
<dbReference type="PROSITE" id="PS50878">
    <property type="entry name" value="RT_POL"/>
    <property type="match status" value="1"/>
</dbReference>
<evidence type="ECO:0000259" key="2">
    <source>
        <dbReference type="PROSITE" id="PS50878"/>
    </source>
</evidence>
<dbReference type="STRING" id="70415.A0A5S6QVG5"/>
<dbReference type="WBParaSite" id="TMUE_3000011103.1">
    <property type="protein sequence ID" value="TMUE_3000011103.1"/>
    <property type="gene ID" value="WBGene00293384"/>
</dbReference>
<dbReference type="InterPro" id="IPR000477">
    <property type="entry name" value="RT_dom"/>
</dbReference>
<dbReference type="SMART" id="SM00198">
    <property type="entry name" value="SCP"/>
    <property type="match status" value="1"/>
</dbReference>